<dbReference type="Pfam" id="PF24553">
    <property type="entry name" value="Rv0428c_C"/>
    <property type="match status" value="1"/>
</dbReference>
<accession>A0ABT8A7G9</accession>
<dbReference type="PROSITE" id="PS51186">
    <property type="entry name" value="GNAT"/>
    <property type="match status" value="1"/>
</dbReference>
<name>A0ABT8A7G9_9PROT</name>
<dbReference type="InterPro" id="IPR050680">
    <property type="entry name" value="YpeA/RimI_acetyltransf"/>
</dbReference>
<dbReference type="CDD" id="cd04301">
    <property type="entry name" value="NAT_SF"/>
    <property type="match status" value="1"/>
</dbReference>
<gene>
    <name evidence="4" type="ORF">QWZ14_14835</name>
</gene>
<evidence type="ECO:0000259" key="3">
    <source>
        <dbReference type="PROSITE" id="PS51186"/>
    </source>
</evidence>
<keyword evidence="2" id="KW-0012">Acyltransferase</keyword>
<dbReference type="Gene3D" id="3.40.630.30">
    <property type="match status" value="1"/>
</dbReference>
<dbReference type="Proteomes" id="UP001529369">
    <property type="component" value="Unassembled WGS sequence"/>
</dbReference>
<comment type="caution">
    <text evidence="4">The sequence shown here is derived from an EMBL/GenBank/DDBJ whole genome shotgun (WGS) entry which is preliminary data.</text>
</comment>
<protein>
    <submittedName>
        <fullName evidence="4">GNAT family N-acetyltransferase</fullName>
    </submittedName>
</protein>
<proteinExistence type="predicted"/>
<evidence type="ECO:0000313" key="4">
    <source>
        <dbReference type="EMBL" id="MDN3565641.1"/>
    </source>
</evidence>
<dbReference type="InterPro" id="IPR056935">
    <property type="entry name" value="Rv0428c-like_C"/>
</dbReference>
<dbReference type="PANTHER" id="PTHR43420:SF44">
    <property type="entry name" value="ACETYLTRANSFERASE YPEA"/>
    <property type="match status" value="1"/>
</dbReference>
<evidence type="ECO:0000256" key="1">
    <source>
        <dbReference type="ARBA" id="ARBA00022679"/>
    </source>
</evidence>
<dbReference type="InterPro" id="IPR000182">
    <property type="entry name" value="GNAT_dom"/>
</dbReference>
<organism evidence="4 5">
    <name type="scientific">Paeniroseomonas aquatica</name>
    <dbReference type="NCBI Taxonomy" id="373043"/>
    <lineage>
        <taxon>Bacteria</taxon>
        <taxon>Pseudomonadati</taxon>
        <taxon>Pseudomonadota</taxon>
        <taxon>Alphaproteobacteria</taxon>
        <taxon>Acetobacterales</taxon>
        <taxon>Acetobacteraceae</taxon>
        <taxon>Paeniroseomonas</taxon>
    </lineage>
</organism>
<reference evidence="5" key="1">
    <citation type="journal article" date="2019" name="Int. J. Syst. Evol. Microbiol.">
        <title>The Global Catalogue of Microorganisms (GCM) 10K type strain sequencing project: providing services to taxonomists for standard genome sequencing and annotation.</title>
        <authorList>
            <consortium name="The Broad Institute Genomics Platform"/>
            <consortium name="The Broad Institute Genome Sequencing Center for Infectious Disease"/>
            <person name="Wu L."/>
            <person name="Ma J."/>
        </authorList>
    </citation>
    <scope>NUCLEOTIDE SEQUENCE [LARGE SCALE GENOMIC DNA]</scope>
    <source>
        <strain evidence="5">CECT 7131</strain>
    </source>
</reference>
<evidence type="ECO:0000313" key="5">
    <source>
        <dbReference type="Proteomes" id="UP001529369"/>
    </source>
</evidence>
<dbReference type="EMBL" id="JAUFPN010000150">
    <property type="protein sequence ID" value="MDN3565641.1"/>
    <property type="molecule type" value="Genomic_DNA"/>
</dbReference>
<dbReference type="RefSeq" id="WP_290317494.1">
    <property type="nucleotide sequence ID" value="NZ_JAUFPN010000150.1"/>
</dbReference>
<sequence length="247" mass="26420">MLAEVVALERACLTALPAPRHGFDGPFVLKAFLGGTGRANAVCSTDPAPDPELPARVARIEACYARLGLPCRFRLTPLDPPGLEALLRERGYADGEETIVHAGPARPVADPAVRVLAGPEPAWMAVVATAEYQTAARRAEKLQGPALLAAPAAWLLLQEDGADAACLFAVADGRHCGIFDLATRPEFRRRGLGERLIRAAMHWAAGLGATTAWAQVATTNAASLALQRRVGLREVYRYRYLIRPGTP</sequence>
<dbReference type="SUPFAM" id="SSF55729">
    <property type="entry name" value="Acyl-CoA N-acyltransferases (Nat)"/>
    <property type="match status" value="1"/>
</dbReference>
<keyword evidence="5" id="KW-1185">Reference proteome</keyword>
<dbReference type="PANTHER" id="PTHR43420">
    <property type="entry name" value="ACETYLTRANSFERASE"/>
    <property type="match status" value="1"/>
</dbReference>
<dbReference type="InterPro" id="IPR016181">
    <property type="entry name" value="Acyl_CoA_acyltransferase"/>
</dbReference>
<feature type="domain" description="N-acetyltransferase" evidence="3">
    <location>
        <begin position="111"/>
        <end position="246"/>
    </location>
</feature>
<keyword evidence="1" id="KW-0808">Transferase</keyword>
<evidence type="ECO:0000256" key="2">
    <source>
        <dbReference type="ARBA" id="ARBA00023315"/>
    </source>
</evidence>